<reference evidence="2 3" key="1">
    <citation type="journal article" date="2021" name="Sci. Rep.">
        <title>Chromosome anchoring in Senegalese sole (Solea senegalensis) reveals sex-associated markers and genome rearrangements in flatfish.</title>
        <authorList>
            <person name="Guerrero-Cozar I."/>
            <person name="Gomez-Garrido J."/>
            <person name="Berbel C."/>
            <person name="Martinez-Blanch J.F."/>
            <person name="Alioto T."/>
            <person name="Claros M.G."/>
            <person name="Gagnaire P.A."/>
            <person name="Manchado M."/>
        </authorList>
    </citation>
    <scope>NUCLEOTIDE SEQUENCE [LARGE SCALE GENOMIC DNA]</scope>
    <source>
        <strain evidence="2">Sse05_10M</strain>
    </source>
</reference>
<comment type="caution">
    <text evidence="2">The sequence shown here is derived from an EMBL/GenBank/DDBJ whole genome shotgun (WGS) entry which is preliminary data.</text>
</comment>
<name>A0AAV6PRM5_SOLSE</name>
<keyword evidence="3" id="KW-1185">Reference proteome</keyword>
<accession>A0AAV6PRM5</accession>
<dbReference type="EMBL" id="JAGKHQ010000021">
    <property type="protein sequence ID" value="KAG7474513.1"/>
    <property type="molecule type" value="Genomic_DNA"/>
</dbReference>
<sequence>MIREEKRGVVCSGSSDARERTALRLQTSESLCAFTRTEDVRETDLHDGDLHPSLPEPDRRK</sequence>
<dbReference type="AlphaFoldDB" id="A0AAV6PRM5"/>
<protein>
    <submittedName>
        <fullName evidence="2">Uncharacterized protein</fullName>
    </submittedName>
</protein>
<feature type="region of interest" description="Disordered" evidence="1">
    <location>
        <begin position="37"/>
        <end position="61"/>
    </location>
</feature>
<proteinExistence type="predicted"/>
<organism evidence="2 3">
    <name type="scientific">Solea senegalensis</name>
    <name type="common">Senegalese sole</name>
    <dbReference type="NCBI Taxonomy" id="28829"/>
    <lineage>
        <taxon>Eukaryota</taxon>
        <taxon>Metazoa</taxon>
        <taxon>Chordata</taxon>
        <taxon>Craniata</taxon>
        <taxon>Vertebrata</taxon>
        <taxon>Euteleostomi</taxon>
        <taxon>Actinopterygii</taxon>
        <taxon>Neopterygii</taxon>
        <taxon>Teleostei</taxon>
        <taxon>Neoteleostei</taxon>
        <taxon>Acanthomorphata</taxon>
        <taxon>Carangaria</taxon>
        <taxon>Pleuronectiformes</taxon>
        <taxon>Pleuronectoidei</taxon>
        <taxon>Soleidae</taxon>
        <taxon>Solea</taxon>
    </lineage>
</organism>
<gene>
    <name evidence="2" type="ORF">JOB18_010512</name>
</gene>
<evidence type="ECO:0000256" key="1">
    <source>
        <dbReference type="SAM" id="MobiDB-lite"/>
    </source>
</evidence>
<evidence type="ECO:0000313" key="3">
    <source>
        <dbReference type="Proteomes" id="UP000693946"/>
    </source>
</evidence>
<evidence type="ECO:0000313" key="2">
    <source>
        <dbReference type="EMBL" id="KAG7474513.1"/>
    </source>
</evidence>
<dbReference type="Proteomes" id="UP000693946">
    <property type="component" value="Linkage Group LG9"/>
</dbReference>